<comment type="caution">
    <text evidence="1">The sequence shown here is derived from an EMBL/GenBank/DDBJ whole genome shotgun (WGS) entry which is preliminary data.</text>
</comment>
<evidence type="ECO:0000313" key="2">
    <source>
        <dbReference type="Proteomes" id="UP000012371"/>
    </source>
</evidence>
<keyword evidence="2" id="KW-1185">Reference proteome</keyword>
<dbReference type="OrthoDB" id="7950977at2"/>
<dbReference type="EMBL" id="AOGW02000009">
    <property type="protein sequence ID" value="EMY61953.1"/>
    <property type="molecule type" value="Genomic_DNA"/>
</dbReference>
<dbReference type="Proteomes" id="UP000012371">
    <property type="component" value="Unassembled WGS sequence"/>
</dbReference>
<evidence type="ECO:0008006" key="3">
    <source>
        <dbReference type="Google" id="ProtNLM"/>
    </source>
</evidence>
<accession>N1VU26</accession>
<reference evidence="1" key="1">
    <citation type="submission" date="2013-03" db="EMBL/GenBank/DDBJ databases">
        <authorList>
            <person name="Harkins D.M."/>
            <person name="Durkin A.S."/>
            <person name="Brinkac L.M."/>
            <person name="Haft D.H."/>
            <person name="Selengut J.D."/>
            <person name="Sanka R."/>
            <person name="DePew J."/>
            <person name="Purushe J."/>
            <person name="Hartskeerl R.A."/>
            <person name="Ahmed A."/>
            <person name="van der Linden H."/>
            <person name="Goris M.G.A."/>
            <person name="Vinetz J.M."/>
            <person name="Sutton G.G."/>
            <person name="Nierman W.C."/>
            <person name="Fouts D.E."/>
        </authorList>
    </citation>
    <scope>NUCLEOTIDE SEQUENCE [LARGE SCALE GENOMIC DNA]</scope>
    <source>
        <strain evidence="1">LT 11-33</strain>
    </source>
</reference>
<evidence type="ECO:0000313" key="1">
    <source>
        <dbReference type="EMBL" id="EMY61953.1"/>
    </source>
</evidence>
<protein>
    <recommendedName>
        <fullName evidence="3">RNA polymerase alpha subunit C-terminal domain-containing protein</fullName>
    </recommendedName>
</protein>
<organism evidence="1 2">
    <name type="scientific">Leptospira terpstrae serovar Hualin str. LT 11-33 = ATCC 700639</name>
    <dbReference type="NCBI Taxonomy" id="1257025"/>
    <lineage>
        <taxon>Bacteria</taxon>
        <taxon>Pseudomonadati</taxon>
        <taxon>Spirochaetota</taxon>
        <taxon>Spirochaetia</taxon>
        <taxon>Leptospirales</taxon>
        <taxon>Leptospiraceae</taxon>
        <taxon>Leptospira</taxon>
    </lineage>
</organism>
<gene>
    <name evidence="1" type="ORF">LEP1GSC203_3751</name>
</gene>
<dbReference type="AlphaFoldDB" id="N1VU26"/>
<name>N1VU26_9LEPT</name>
<dbReference type="STRING" id="1257025.LEP1GSC203_3751"/>
<sequence>MKKNEPNFLSFLGAPAQRALMVELKISQLEDISRYSKKDLLKLHGFGPSSIPKIEEALKKIGKKLMD</sequence>
<dbReference type="Gene3D" id="1.10.150.20">
    <property type="entry name" value="5' to 3' exonuclease, C-terminal subdomain"/>
    <property type="match status" value="1"/>
</dbReference>
<dbReference type="SUPFAM" id="SSF47789">
    <property type="entry name" value="C-terminal domain of RNA polymerase alpha subunit"/>
    <property type="match status" value="1"/>
</dbReference>
<proteinExistence type="predicted"/>
<dbReference type="RefSeq" id="WP_002973294.1">
    <property type="nucleotide sequence ID" value="NZ_AOGW02000009.1"/>
</dbReference>